<evidence type="ECO:0000313" key="2">
    <source>
        <dbReference type="Proteomes" id="UP000319801"/>
    </source>
</evidence>
<name>A0A556VB19_BAGYA</name>
<accession>A0A556VB19</accession>
<protein>
    <submittedName>
        <fullName evidence="1">Uncharacterized protein</fullName>
    </submittedName>
</protein>
<reference evidence="1 2" key="1">
    <citation type="journal article" date="2019" name="Genome Biol. Evol.">
        <title>Whole-Genome Sequencing of the Giant Devil Catfish, Bagarius yarrelli.</title>
        <authorList>
            <person name="Jiang W."/>
            <person name="Lv Y."/>
            <person name="Cheng L."/>
            <person name="Yang K."/>
            <person name="Chao B."/>
            <person name="Wang X."/>
            <person name="Li Y."/>
            <person name="Pan X."/>
            <person name="You X."/>
            <person name="Zhang Y."/>
            <person name="Yang J."/>
            <person name="Li J."/>
            <person name="Zhang X."/>
            <person name="Liu S."/>
            <person name="Sun C."/>
            <person name="Yang J."/>
            <person name="Shi Q."/>
        </authorList>
    </citation>
    <scope>NUCLEOTIDE SEQUENCE [LARGE SCALE GENOMIC DNA]</scope>
    <source>
        <strain evidence="1">JWS20170419001</strain>
        <tissue evidence="1">Muscle</tissue>
    </source>
</reference>
<comment type="caution">
    <text evidence="1">The sequence shown here is derived from an EMBL/GenBank/DDBJ whole genome shotgun (WGS) entry which is preliminary data.</text>
</comment>
<dbReference type="Proteomes" id="UP000319801">
    <property type="component" value="Unassembled WGS sequence"/>
</dbReference>
<dbReference type="OrthoDB" id="6732577at2759"/>
<dbReference type="EMBL" id="VCAZ01000197">
    <property type="protein sequence ID" value="TTF71937.1"/>
    <property type="molecule type" value="Genomic_DNA"/>
</dbReference>
<organism evidence="1 2">
    <name type="scientific">Bagarius yarrelli</name>
    <name type="common">Goonch</name>
    <name type="synonym">Bagrus yarrelli</name>
    <dbReference type="NCBI Taxonomy" id="175774"/>
    <lineage>
        <taxon>Eukaryota</taxon>
        <taxon>Metazoa</taxon>
        <taxon>Chordata</taxon>
        <taxon>Craniata</taxon>
        <taxon>Vertebrata</taxon>
        <taxon>Euteleostomi</taxon>
        <taxon>Actinopterygii</taxon>
        <taxon>Neopterygii</taxon>
        <taxon>Teleostei</taxon>
        <taxon>Ostariophysi</taxon>
        <taxon>Siluriformes</taxon>
        <taxon>Sisoridae</taxon>
        <taxon>Sisorinae</taxon>
        <taxon>Bagarius</taxon>
    </lineage>
</organism>
<proteinExistence type="predicted"/>
<evidence type="ECO:0000313" key="1">
    <source>
        <dbReference type="EMBL" id="TTF71937.1"/>
    </source>
</evidence>
<sequence>MPRKPACERDDIIKVISAAKKQVIVGQNIAVSSEKGVLCSQGDHIPVVQMLTENHTISSTSNWLNEWQRAGASPPKEAVCDFSLALLGALVKAFTPYPDLKTYINQCFGVLTKKLEDS</sequence>
<dbReference type="AlphaFoldDB" id="A0A556VB19"/>
<keyword evidence="2" id="KW-1185">Reference proteome</keyword>
<gene>
    <name evidence="1" type="ORF">Baya_15120</name>
</gene>